<dbReference type="Gene3D" id="3.30.420.10">
    <property type="entry name" value="Ribonuclease H-like superfamily/Ribonuclease H"/>
    <property type="match status" value="1"/>
</dbReference>
<accession>A0ABP0BHY9</accession>
<comment type="similarity">
    <text evidence="1">Belongs to the REXO1/REXO3 family.</text>
</comment>
<evidence type="ECO:0000256" key="1">
    <source>
        <dbReference type="ARBA" id="ARBA00006357"/>
    </source>
</evidence>
<dbReference type="GO" id="GO:0004527">
    <property type="term" value="F:exonuclease activity"/>
    <property type="evidence" value="ECO:0007669"/>
    <property type="project" value="UniProtKB-KW"/>
</dbReference>
<evidence type="ECO:0000256" key="3">
    <source>
        <dbReference type="ARBA" id="ARBA00022801"/>
    </source>
</evidence>
<proteinExistence type="inferred from homology"/>
<sequence length="420" mass="45839">MEFKRMTISQWVKERKEAKEKARLARQSSSAAVVPTKAIAKASITDAKASASSGAASQITHFAAAANLPPPKPIVTGLPPSQELALLQKHFLTPINKLDNHGFVPSIPTDADIQKARDAQEVSKGWEQCERCLKRFQVFPGRRESDGALTSGGICVHHPGKFKRTEQKMDCCGEYSSSAKGCETSPCHIFKVTDPKRLASLWNFVETPPNASPNVHKAVSFDCEMAYTVYGLEVVRVTATSWPKGEVILDVLVRPLGSIIDFNSKFSGVFASDFAAASLHPTISEAMPRQNTSGRPVLPLVASPQDARSLLHSLISPETVLLGHALENDLRALRMVHNRVSDTALLYPHPKGLPIRYSLRVLAKDHMDRIVQTGGNVTGHDSAEDARVAGELVLVKIKIKWASMRRDGWELVDGVMTKGA</sequence>
<name>A0ABP0BHY9_9PEZI</name>
<dbReference type="SMART" id="SM00479">
    <property type="entry name" value="EXOIII"/>
    <property type="match status" value="1"/>
</dbReference>
<evidence type="ECO:0000256" key="2">
    <source>
        <dbReference type="ARBA" id="ARBA00022722"/>
    </source>
</evidence>
<evidence type="ECO:0000313" key="6">
    <source>
        <dbReference type="EMBL" id="CAK7219106.1"/>
    </source>
</evidence>
<evidence type="ECO:0000256" key="4">
    <source>
        <dbReference type="ARBA" id="ARBA00022839"/>
    </source>
</evidence>
<gene>
    <name evidence="6" type="primary">REX3</name>
    <name evidence="6" type="ORF">SBRCBS47491_003732</name>
</gene>
<organism evidence="6 7">
    <name type="scientific">Sporothrix bragantina</name>
    <dbReference type="NCBI Taxonomy" id="671064"/>
    <lineage>
        <taxon>Eukaryota</taxon>
        <taxon>Fungi</taxon>
        <taxon>Dikarya</taxon>
        <taxon>Ascomycota</taxon>
        <taxon>Pezizomycotina</taxon>
        <taxon>Sordariomycetes</taxon>
        <taxon>Sordariomycetidae</taxon>
        <taxon>Ophiostomatales</taxon>
        <taxon>Ophiostomataceae</taxon>
        <taxon>Sporothrix</taxon>
    </lineage>
</organism>
<dbReference type="InterPro" id="IPR012337">
    <property type="entry name" value="RNaseH-like_sf"/>
</dbReference>
<dbReference type="InterPro" id="IPR047021">
    <property type="entry name" value="REXO1/3/4-like"/>
</dbReference>
<dbReference type="PANTHER" id="PTHR12801:SF112">
    <property type="entry name" value="RNA EXONUCLEASE 3"/>
    <property type="match status" value="1"/>
</dbReference>
<dbReference type="InterPro" id="IPR013520">
    <property type="entry name" value="Ribonucl_H"/>
</dbReference>
<reference evidence="6 7" key="1">
    <citation type="submission" date="2024-01" db="EMBL/GenBank/DDBJ databases">
        <authorList>
            <person name="Allen C."/>
            <person name="Tagirdzhanova G."/>
        </authorList>
    </citation>
    <scope>NUCLEOTIDE SEQUENCE [LARGE SCALE GENOMIC DNA]</scope>
</reference>
<keyword evidence="2" id="KW-0540">Nuclease</keyword>
<evidence type="ECO:0000313" key="7">
    <source>
        <dbReference type="Proteomes" id="UP001642406"/>
    </source>
</evidence>
<dbReference type="InterPro" id="IPR036397">
    <property type="entry name" value="RNaseH_sf"/>
</dbReference>
<dbReference type="Proteomes" id="UP001642406">
    <property type="component" value="Unassembled WGS sequence"/>
</dbReference>
<keyword evidence="7" id="KW-1185">Reference proteome</keyword>
<dbReference type="SUPFAM" id="SSF53098">
    <property type="entry name" value="Ribonuclease H-like"/>
    <property type="match status" value="1"/>
</dbReference>
<dbReference type="PANTHER" id="PTHR12801">
    <property type="entry name" value="RNA EXONUCLEASE REXO1 / RECO3 FAMILY MEMBER-RELATED"/>
    <property type="match status" value="1"/>
</dbReference>
<dbReference type="InterPro" id="IPR034922">
    <property type="entry name" value="REX1-like_exo"/>
</dbReference>
<dbReference type="CDD" id="cd06145">
    <property type="entry name" value="REX1_like"/>
    <property type="match status" value="1"/>
</dbReference>
<dbReference type="EMBL" id="CAWUHC010000026">
    <property type="protein sequence ID" value="CAK7219106.1"/>
    <property type="molecule type" value="Genomic_DNA"/>
</dbReference>
<feature type="domain" description="Exonuclease" evidence="5">
    <location>
        <begin position="217"/>
        <end position="402"/>
    </location>
</feature>
<protein>
    <submittedName>
        <fullName evidence="6">RNA exonuclease 3</fullName>
    </submittedName>
</protein>
<keyword evidence="4 6" id="KW-0269">Exonuclease</keyword>
<comment type="caution">
    <text evidence="6">The sequence shown here is derived from an EMBL/GenBank/DDBJ whole genome shotgun (WGS) entry which is preliminary data.</text>
</comment>
<keyword evidence="3" id="KW-0378">Hydrolase</keyword>
<evidence type="ECO:0000259" key="5">
    <source>
        <dbReference type="SMART" id="SM00479"/>
    </source>
</evidence>